<dbReference type="Proteomes" id="UP000663865">
    <property type="component" value="Unassembled WGS sequence"/>
</dbReference>
<evidence type="ECO:0000313" key="2">
    <source>
        <dbReference type="Proteomes" id="UP000663865"/>
    </source>
</evidence>
<protein>
    <submittedName>
        <fullName evidence="1">Uncharacterized protein</fullName>
    </submittedName>
</protein>
<evidence type="ECO:0000313" key="1">
    <source>
        <dbReference type="EMBL" id="CAF3722333.1"/>
    </source>
</evidence>
<comment type="caution">
    <text evidence="1">The sequence shown here is derived from an EMBL/GenBank/DDBJ whole genome shotgun (WGS) entry which is preliminary data.</text>
</comment>
<reference evidence="1" key="1">
    <citation type="submission" date="2021-02" db="EMBL/GenBank/DDBJ databases">
        <authorList>
            <person name="Nowell W R."/>
        </authorList>
    </citation>
    <scope>NUCLEOTIDE SEQUENCE</scope>
</reference>
<name>A0A818W8U2_9BILA</name>
<sequence length="175" mass="20549">MILFEMIEFFGVINKKWTISKPITTLDTLIQFMDKFHFNAIQLGANPTQFLFYHPDGERYGLCDLRTLSSSSTKFKGVQLHQMNEEDIDERVKTFNIYQAELGIEISLKKKKKKTKPKKQNKKRRSTKIGRIVDNMSILETTPVEENGRIRYKYGPFYVPYFPRITGAVIRPYIL</sequence>
<dbReference type="EMBL" id="CAJNYV010005077">
    <property type="protein sequence ID" value="CAF3722333.1"/>
    <property type="molecule type" value="Genomic_DNA"/>
</dbReference>
<gene>
    <name evidence="1" type="ORF">KIK155_LOCUS28066</name>
</gene>
<proteinExistence type="predicted"/>
<organism evidence="1 2">
    <name type="scientific">Rotaria socialis</name>
    <dbReference type="NCBI Taxonomy" id="392032"/>
    <lineage>
        <taxon>Eukaryota</taxon>
        <taxon>Metazoa</taxon>
        <taxon>Spiralia</taxon>
        <taxon>Gnathifera</taxon>
        <taxon>Rotifera</taxon>
        <taxon>Eurotatoria</taxon>
        <taxon>Bdelloidea</taxon>
        <taxon>Philodinida</taxon>
        <taxon>Philodinidae</taxon>
        <taxon>Rotaria</taxon>
    </lineage>
</organism>
<accession>A0A818W8U2</accession>
<dbReference type="AlphaFoldDB" id="A0A818W8U2"/>